<evidence type="ECO:0000256" key="11">
    <source>
        <dbReference type="SAM" id="MobiDB-lite"/>
    </source>
</evidence>
<evidence type="ECO:0000256" key="3">
    <source>
        <dbReference type="ARBA" id="ARBA00022448"/>
    </source>
</evidence>
<comment type="subcellular location">
    <subcellularLocation>
        <location evidence="1 10">Mitochondrion inner membrane</location>
    </subcellularLocation>
</comment>
<accession>A0A423SG07</accession>
<dbReference type="Pfam" id="PF05873">
    <property type="entry name" value="Mt_ATP-synt_D"/>
    <property type="match status" value="1"/>
</dbReference>
<dbReference type="EMBL" id="QCYY01003476">
    <property type="protein sequence ID" value="ROT63168.1"/>
    <property type="molecule type" value="Genomic_DNA"/>
</dbReference>
<gene>
    <name evidence="12" type="ORF">C7M84_018922</name>
</gene>
<protein>
    <recommendedName>
        <fullName evidence="10">ATP synthase subunit d, mitochondrial</fullName>
    </recommendedName>
</protein>
<keyword evidence="3 10" id="KW-0813">Transport</keyword>
<dbReference type="AlphaFoldDB" id="A0A423SG07"/>
<dbReference type="Proteomes" id="UP000283509">
    <property type="component" value="Unassembled WGS sequence"/>
</dbReference>
<evidence type="ECO:0000256" key="8">
    <source>
        <dbReference type="ARBA" id="ARBA00023128"/>
    </source>
</evidence>
<dbReference type="GO" id="GO:0005743">
    <property type="term" value="C:mitochondrial inner membrane"/>
    <property type="evidence" value="ECO:0007669"/>
    <property type="project" value="UniProtKB-SubCell"/>
</dbReference>
<comment type="caution">
    <text evidence="12">The sequence shown here is derived from an EMBL/GenBank/DDBJ whole genome shotgun (WGS) entry which is preliminary data.</text>
</comment>
<comment type="function">
    <text evidence="10">Mitochondrial membrane ATP synthase (F(1)F(0) ATP synthase or Complex V) produces ATP from ADP in the presence of a proton gradient across the membrane which is generated by electron transport complexes of the respiratory chain. F-type ATPases consist of two structural domains, F(1) - containing the extramembraneous catalytic core, and F(0) - containing the membrane proton channel, linked together by a central stalk and a peripheral stalk. During catalysis, ATP synthesis in the catalytic domain of F(1) is coupled via a rotary mechanism of the central stalk subunits to proton translocation.</text>
</comment>
<keyword evidence="8 10" id="KW-0496">Mitochondrion</keyword>
<evidence type="ECO:0000256" key="9">
    <source>
        <dbReference type="ARBA" id="ARBA00023136"/>
    </source>
</evidence>
<dbReference type="InterPro" id="IPR036228">
    <property type="entry name" value="ATP_synth_F0_dsu_sf_mt"/>
</dbReference>
<evidence type="ECO:0000256" key="7">
    <source>
        <dbReference type="ARBA" id="ARBA00023065"/>
    </source>
</evidence>
<evidence type="ECO:0000256" key="10">
    <source>
        <dbReference type="PIRNR" id="PIRNR005514"/>
    </source>
</evidence>
<keyword evidence="13" id="KW-1185">Reference proteome</keyword>
<proteinExistence type="inferred from homology"/>
<keyword evidence="9 10" id="KW-0472">Membrane</keyword>
<dbReference type="SUPFAM" id="SSF161065">
    <property type="entry name" value="ATP synthase D chain-like"/>
    <property type="match status" value="1"/>
</dbReference>
<dbReference type="OrthoDB" id="35799at2759"/>
<dbReference type="InterPro" id="IPR008689">
    <property type="entry name" value="ATP_synth_F0_dsu_mt"/>
</dbReference>
<comment type="similarity">
    <text evidence="2 10">Belongs to the ATPase d subunit family.</text>
</comment>
<dbReference type="PANTHER" id="PTHR12700">
    <property type="entry name" value="ATP SYNTHASE SUBUNIT D, MITOCHONDRIAL"/>
    <property type="match status" value="1"/>
</dbReference>
<keyword evidence="6 10" id="KW-0999">Mitochondrion inner membrane</keyword>
<keyword evidence="5 10" id="KW-0375">Hydrogen ion transport</keyword>
<keyword evidence="4" id="KW-0138">CF(0)</keyword>
<reference evidence="12 13" key="2">
    <citation type="submission" date="2019-01" db="EMBL/GenBank/DDBJ databases">
        <title>The decoding of complex shrimp genome reveals the adaptation for benthos swimmer, frequently molting mechanism and breeding impact on genome.</title>
        <authorList>
            <person name="Sun Y."/>
            <person name="Gao Y."/>
            <person name="Yu Y."/>
        </authorList>
    </citation>
    <scope>NUCLEOTIDE SEQUENCE [LARGE SCALE GENOMIC DNA]</scope>
    <source>
        <tissue evidence="12">Muscle</tissue>
    </source>
</reference>
<dbReference type="GO" id="GO:0015986">
    <property type="term" value="P:proton motive force-driven ATP synthesis"/>
    <property type="evidence" value="ECO:0007669"/>
    <property type="project" value="UniProtKB-UniRule"/>
</dbReference>
<feature type="region of interest" description="Disordered" evidence="11">
    <location>
        <begin position="152"/>
        <end position="171"/>
    </location>
</feature>
<organism evidence="12 13">
    <name type="scientific">Penaeus vannamei</name>
    <name type="common">Whiteleg shrimp</name>
    <name type="synonym">Litopenaeus vannamei</name>
    <dbReference type="NCBI Taxonomy" id="6689"/>
    <lineage>
        <taxon>Eukaryota</taxon>
        <taxon>Metazoa</taxon>
        <taxon>Ecdysozoa</taxon>
        <taxon>Arthropoda</taxon>
        <taxon>Crustacea</taxon>
        <taxon>Multicrustacea</taxon>
        <taxon>Malacostraca</taxon>
        <taxon>Eumalacostraca</taxon>
        <taxon>Eucarida</taxon>
        <taxon>Decapoda</taxon>
        <taxon>Dendrobranchiata</taxon>
        <taxon>Penaeoidea</taxon>
        <taxon>Penaeidae</taxon>
        <taxon>Penaeus</taxon>
    </lineage>
</organism>
<dbReference type="Gene3D" id="6.10.280.70">
    <property type="match status" value="1"/>
</dbReference>
<reference evidence="12 13" key="1">
    <citation type="submission" date="2018-04" db="EMBL/GenBank/DDBJ databases">
        <authorList>
            <person name="Zhang X."/>
            <person name="Yuan J."/>
            <person name="Li F."/>
            <person name="Xiang J."/>
        </authorList>
    </citation>
    <scope>NUCLEOTIDE SEQUENCE [LARGE SCALE GENOMIC DNA]</scope>
    <source>
        <tissue evidence="12">Muscle</tissue>
    </source>
</reference>
<name>A0A423SG07_PENVA</name>
<evidence type="ECO:0000256" key="4">
    <source>
        <dbReference type="ARBA" id="ARBA00022547"/>
    </source>
</evidence>
<dbReference type="PIRSF" id="PIRSF005514">
    <property type="entry name" value="ATPase_F0_D_mt"/>
    <property type="match status" value="1"/>
</dbReference>
<dbReference type="GO" id="GO:0045259">
    <property type="term" value="C:proton-transporting ATP synthase complex"/>
    <property type="evidence" value="ECO:0007669"/>
    <property type="project" value="UniProtKB-KW"/>
</dbReference>
<sequence>MAARRIASSSIDWAAFASRVPAGQKNMFNAFKGKSDAYLRKVITLPESVPAINFAEYKARIPVAGMVDTFQKEYEALKVPYPADTVSQQIADVESAAAAEVQAFIKGSEARIAKLTEELGHWEAMIPYDQMTMEEWAEAFPEQAISMEKPTMWPHHPEDQPGYVAKEGAEH</sequence>
<dbReference type="STRING" id="6689.A0A423SG07"/>
<keyword evidence="7 10" id="KW-0406">Ion transport</keyword>
<evidence type="ECO:0000313" key="12">
    <source>
        <dbReference type="EMBL" id="ROT63168.1"/>
    </source>
</evidence>
<dbReference type="GO" id="GO:0015078">
    <property type="term" value="F:proton transmembrane transporter activity"/>
    <property type="evidence" value="ECO:0007669"/>
    <property type="project" value="InterPro"/>
</dbReference>
<evidence type="ECO:0000256" key="1">
    <source>
        <dbReference type="ARBA" id="ARBA00004273"/>
    </source>
</evidence>
<evidence type="ECO:0000256" key="2">
    <source>
        <dbReference type="ARBA" id="ARBA00006842"/>
    </source>
</evidence>
<evidence type="ECO:0000256" key="6">
    <source>
        <dbReference type="ARBA" id="ARBA00022792"/>
    </source>
</evidence>
<evidence type="ECO:0000313" key="13">
    <source>
        <dbReference type="Proteomes" id="UP000283509"/>
    </source>
</evidence>
<evidence type="ECO:0000256" key="5">
    <source>
        <dbReference type="ARBA" id="ARBA00022781"/>
    </source>
</evidence>